<dbReference type="Proteomes" id="UP000752171">
    <property type="component" value="Unassembled WGS sequence"/>
</dbReference>
<protein>
    <submittedName>
        <fullName evidence="7">Cysteine-rich motor neuron 1 protein-like</fullName>
    </submittedName>
</protein>
<feature type="chain" id="PRO_5035792347" evidence="5">
    <location>
        <begin position="28"/>
        <end position="129"/>
    </location>
</feature>
<organism evidence="7 8">
    <name type="scientific">Astyanax mexicanus</name>
    <name type="common">Blind cave fish</name>
    <name type="synonym">Astyanax fasciatus mexicanus</name>
    <dbReference type="NCBI Taxonomy" id="7994"/>
    <lineage>
        <taxon>Eukaryota</taxon>
        <taxon>Metazoa</taxon>
        <taxon>Chordata</taxon>
        <taxon>Craniata</taxon>
        <taxon>Vertebrata</taxon>
        <taxon>Euteleostomi</taxon>
        <taxon>Actinopterygii</taxon>
        <taxon>Neopterygii</taxon>
        <taxon>Teleostei</taxon>
        <taxon>Ostariophysi</taxon>
        <taxon>Characiformes</taxon>
        <taxon>Characoidei</taxon>
        <taxon>Acestrorhamphidae</taxon>
        <taxon>Acestrorhamphinae</taxon>
        <taxon>Astyanax</taxon>
    </lineage>
</organism>
<evidence type="ECO:0000256" key="3">
    <source>
        <dbReference type="ARBA" id="ARBA00022729"/>
    </source>
</evidence>
<dbReference type="SUPFAM" id="SSF57184">
    <property type="entry name" value="Growth factor receptor domain"/>
    <property type="match status" value="1"/>
</dbReference>
<dbReference type="GO" id="GO:0009966">
    <property type="term" value="P:regulation of signal transduction"/>
    <property type="evidence" value="ECO:0007669"/>
    <property type="project" value="TreeGrafter"/>
</dbReference>
<dbReference type="GO" id="GO:0005520">
    <property type="term" value="F:insulin-like growth factor binding"/>
    <property type="evidence" value="ECO:0007669"/>
    <property type="project" value="InterPro"/>
</dbReference>
<dbReference type="InterPro" id="IPR009030">
    <property type="entry name" value="Growth_fac_rcpt_cys_sf"/>
</dbReference>
<dbReference type="OrthoDB" id="5976811at2759"/>
<evidence type="ECO:0000256" key="4">
    <source>
        <dbReference type="ARBA" id="ARBA00023157"/>
    </source>
</evidence>
<dbReference type="InterPro" id="IPR000867">
    <property type="entry name" value="IGFBP-like"/>
</dbReference>
<evidence type="ECO:0000256" key="2">
    <source>
        <dbReference type="ARBA" id="ARBA00022525"/>
    </source>
</evidence>
<gene>
    <name evidence="7" type="primary">CRIM1</name>
    <name evidence="7" type="ORF">AMEX_G762</name>
</gene>
<reference evidence="7 8" key="1">
    <citation type="submission" date="2021-07" db="EMBL/GenBank/DDBJ databases">
        <authorList>
            <person name="Imarazene B."/>
            <person name="Zahm M."/>
            <person name="Klopp C."/>
            <person name="Cabau C."/>
            <person name="Beille S."/>
            <person name="Jouanno E."/>
            <person name="Castinel A."/>
            <person name="Lluch J."/>
            <person name="Gil L."/>
            <person name="Kuchtly C."/>
            <person name="Lopez Roques C."/>
            <person name="Donnadieu C."/>
            <person name="Parrinello H."/>
            <person name="Journot L."/>
            <person name="Du K."/>
            <person name="Schartl M."/>
            <person name="Retaux S."/>
            <person name="Guiguen Y."/>
        </authorList>
    </citation>
    <scope>NUCLEOTIDE SEQUENCE [LARGE SCALE GENOMIC DNA]</scope>
    <source>
        <strain evidence="7">Pach_M1</strain>
        <tissue evidence="7">Testis</tissue>
    </source>
</reference>
<evidence type="ECO:0000256" key="1">
    <source>
        <dbReference type="ARBA" id="ARBA00004613"/>
    </source>
</evidence>
<dbReference type="Pfam" id="PF00219">
    <property type="entry name" value="IGFBP"/>
    <property type="match status" value="1"/>
</dbReference>
<dbReference type="SMART" id="SM00121">
    <property type="entry name" value="IB"/>
    <property type="match status" value="1"/>
</dbReference>
<feature type="signal peptide" evidence="5">
    <location>
        <begin position="1"/>
        <end position="27"/>
    </location>
</feature>
<keyword evidence="2" id="KW-0964">Secreted</keyword>
<dbReference type="PANTHER" id="PTHR14186:SF20">
    <property type="entry name" value="CYSTEINE-RICH MOTOR NEURON 1 PROTEIN-LIKE"/>
    <property type="match status" value="1"/>
</dbReference>
<comment type="caution">
    <text evidence="7">The sequence shown here is derived from an EMBL/GenBank/DDBJ whole genome shotgun (WGS) entry which is preliminary data.</text>
</comment>
<dbReference type="PROSITE" id="PS51323">
    <property type="entry name" value="IGFBP_N_2"/>
    <property type="match status" value="1"/>
</dbReference>
<evidence type="ECO:0000256" key="5">
    <source>
        <dbReference type="SAM" id="SignalP"/>
    </source>
</evidence>
<dbReference type="EMBL" id="JAICCE010000001">
    <property type="protein sequence ID" value="KAG9282147.1"/>
    <property type="molecule type" value="Genomic_DNA"/>
</dbReference>
<proteinExistence type="predicted"/>
<keyword evidence="3 5" id="KW-0732">Signal</keyword>
<sequence>MLYRKVMLISPVLLLLLQLLLVENCWALSCLPCDPSQCPEVECVGRKVRGTCGCCLMCAKQKGETCGGVYNLEGRCDQGLKCVVETSYQLNSIGVCEEFMAWLKARLERRGGKRGVRSALTKQPTPRGN</sequence>
<feature type="domain" description="IGFBP N-terminal" evidence="6">
    <location>
        <begin position="26"/>
        <end position="99"/>
    </location>
</feature>
<dbReference type="PANTHER" id="PTHR14186">
    <property type="entry name" value="INSULIN-LIKE GROWTH FACTOR BINDING PROTEIN-RELATED"/>
    <property type="match status" value="1"/>
</dbReference>
<dbReference type="InterPro" id="IPR011390">
    <property type="entry name" value="IGFBP_rP_mac25"/>
</dbReference>
<evidence type="ECO:0000313" key="7">
    <source>
        <dbReference type="EMBL" id="KAG9282147.1"/>
    </source>
</evidence>
<evidence type="ECO:0000259" key="6">
    <source>
        <dbReference type="PROSITE" id="PS51323"/>
    </source>
</evidence>
<evidence type="ECO:0000313" key="8">
    <source>
        <dbReference type="Proteomes" id="UP000752171"/>
    </source>
</evidence>
<dbReference type="AlphaFoldDB" id="A0A8T2MFJ7"/>
<accession>A0A8T2MFJ7</accession>
<comment type="subcellular location">
    <subcellularLocation>
        <location evidence="1">Secreted</location>
    </subcellularLocation>
</comment>
<dbReference type="GO" id="GO:0005576">
    <property type="term" value="C:extracellular region"/>
    <property type="evidence" value="ECO:0007669"/>
    <property type="project" value="UniProtKB-SubCell"/>
</dbReference>
<keyword evidence="4" id="KW-1015">Disulfide bond</keyword>
<dbReference type="GO" id="GO:0001558">
    <property type="term" value="P:regulation of cell growth"/>
    <property type="evidence" value="ECO:0007669"/>
    <property type="project" value="InterPro"/>
</dbReference>
<dbReference type="Gene3D" id="4.10.40.20">
    <property type="match status" value="1"/>
</dbReference>
<name>A0A8T2MFJ7_ASTMX</name>